<protein>
    <recommendedName>
        <fullName evidence="4">DUF295 domain-containing protein</fullName>
    </recommendedName>
</protein>
<organism evidence="2 3">
    <name type="scientific">Oryza meyeriana var. granulata</name>
    <dbReference type="NCBI Taxonomy" id="110450"/>
    <lineage>
        <taxon>Eukaryota</taxon>
        <taxon>Viridiplantae</taxon>
        <taxon>Streptophyta</taxon>
        <taxon>Embryophyta</taxon>
        <taxon>Tracheophyta</taxon>
        <taxon>Spermatophyta</taxon>
        <taxon>Magnoliopsida</taxon>
        <taxon>Liliopsida</taxon>
        <taxon>Poales</taxon>
        <taxon>Poaceae</taxon>
        <taxon>BOP clade</taxon>
        <taxon>Oryzoideae</taxon>
        <taxon>Oryzeae</taxon>
        <taxon>Oryzinae</taxon>
        <taxon>Oryza</taxon>
        <taxon>Oryza meyeriana</taxon>
    </lineage>
</organism>
<sequence>MADGEPPSWADLPAEIVRAIGSHLLCEIDHLCAQALCRSWLAAFLPLGPAPPPLPWLVVPRAGQPAFHCVPSNWRTQRFFVPPGARQVRYFGSYDGAWFFLSVSQADRQILRSLHNYGQSIRLPNAHRQFRLGPGALQLIPEQDRIVIVAATLSHQPTEQGCVAAGIIGFHRFPHDPRHISWKWRTSCTAMEPSTSSPEGNTSVRFMNRYSLSDTTCRQSSTSNRVTRTTAGGRSLRATS</sequence>
<dbReference type="PANTHER" id="PTHR33110:SF135">
    <property type="entry name" value="OS05G0539300 PROTEIN"/>
    <property type="match status" value="1"/>
</dbReference>
<proteinExistence type="predicted"/>
<evidence type="ECO:0000313" key="3">
    <source>
        <dbReference type="Proteomes" id="UP000479710"/>
    </source>
</evidence>
<evidence type="ECO:0008006" key="4">
    <source>
        <dbReference type="Google" id="ProtNLM"/>
    </source>
</evidence>
<dbReference type="EMBL" id="SPHZ02000003">
    <property type="protein sequence ID" value="KAF0922626.1"/>
    <property type="molecule type" value="Genomic_DNA"/>
</dbReference>
<dbReference type="Proteomes" id="UP000479710">
    <property type="component" value="Unassembled WGS sequence"/>
</dbReference>
<evidence type="ECO:0000256" key="1">
    <source>
        <dbReference type="SAM" id="MobiDB-lite"/>
    </source>
</evidence>
<comment type="caution">
    <text evidence="2">The sequence shown here is derived from an EMBL/GenBank/DDBJ whole genome shotgun (WGS) entry which is preliminary data.</text>
</comment>
<evidence type="ECO:0000313" key="2">
    <source>
        <dbReference type="EMBL" id="KAF0922626.1"/>
    </source>
</evidence>
<dbReference type="AlphaFoldDB" id="A0A6G1EDG3"/>
<dbReference type="PANTHER" id="PTHR33110">
    <property type="entry name" value="F-BOX/KELCH-REPEAT PROTEIN-RELATED"/>
    <property type="match status" value="1"/>
</dbReference>
<dbReference type="OrthoDB" id="10561291at2759"/>
<reference evidence="2 3" key="1">
    <citation type="submission" date="2019-11" db="EMBL/GenBank/DDBJ databases">
        <title>Whole genome sequence of Oryza granulata.</title>
        <authorList>
            <person name="Li W."/>
        </authorList>
    </citation>
    <scope>NUCLEOTIDE SEQUENCE [LARGE SCALE GENOMIC DNA]</scope>
    <source>
        <strain evidence="3">cv. Menghai</strain>
        <tissue evidence="2">Leaf</tissue>
    </source>
</reference>
<keyword evidence="3" id="KW-1185">Reference proteome</keyword>
<gene>
    <name evidence="2" type="ORF">E2562_001035</name>
</gene>
<accession>A0A6G1EDG3</accession>
<name>A0A6G1EDG3_9ORYZ</name>
<feature type="region of interest" description="Disordered" evidence="1">
    <location>
        <begin position="217"/>
        <end position="240"/>
    </location>
</feature>